<proteinExistence type="predicted"/>
<accession>A0A6C0BE55</accession>
<organism evidence="1">
    <name type="scientific">viral metagenome</name>
    <dbReference type="NCBI Taxonomy" id="1070528"/>
    <lineage>
        <taxon>unclassified sequences</taxon>
        <taxon>metagenomes</taxon>
        <taxon>organismal metagenomes</taxon>
    </lineage>
</organism>
<name>A0A6C0BE55_9ZZZZ</name>
<reference evidence="1" key="1">
    <citation type="journal article" date="2020" name="Nature">
        <title>Giant virus diversity and host interactions through global metagenomics.</title>
        <authorList>
            <person name="Schulz F."/>
            <person name="Roux S."/>
            <person name="Paez-Espino D."/>
            <person name="Jungbluth S."/>
            <person name="Walsh D.A."/>
            <person name="Denef V.J."/>
            <person name="McMahon K.D."/>
            <person name="Konstantinidis K.T."/>
            <person name="Eloe-Fadrosh E.A."/>
            <person name="Kyrpides N.C."/>
            <person name="Woyke T."/>
        </authorList>
    </citation>
    <scope>NUCLEOTIDE SEQUENCE</scope>
    <source>
        <strain evidence="1">GVMAG-M-3300010160-4</strain>
    </source>
</reference>
<dbReference type="AlphaFoldDB" id="A0A6C0BE55"/>
<evidence type="ECO:0000313" key="1">
    <source>
        <dbReference type="EMBL" id="QHS89869.1"/>
    </source>
</evidence>
<sequence length="332" mass="39575">MEKLKKRHKLCNKTMSKFEVLDPLIEKFNKDIFESNLDSIDAYINEEYFIQTVSNNSESSIYKFILVSRMNVDDELRYKLFKKMYNSVVEDKKWRICQSLSCDNFYDYCRDQKLRIDSLIKKDNKEKDNTEKDNINWLMNTCLVEMLTSDNPNLLNIKYLNNDLPANDANHFYDLTTSILLSKVSSIPLQNIIDIFVNNYKFVYFFLGDDEYNRFFKSVFDSYSNEERIKIAKSTINKILNSCYEKYYAIACLVFRLTNVEDYENKIESLPTVDEFWNILHCENVDRFPTYIPNVAEIYSCYYYRNANTFLLSTIKNHFDNPEVDLKSEKNP</sequence>
<dbReference type="EMBL" id="MN739120">
    <property type="protein sequence ID" value="QHS89869.1"/>
    <property type="molecule type" value="Genomic_DNA"/>
</dbReference>
<protein>
    <submittedName>
        <fullName evidence="1">Uncharacterized protein</fullName>
    </submittedName>
</protein>